<keyword evidence="3" id="KW-1185">Reference proteome</keyword>
<dbReference type="EMBL" id="NPDV01000005">
    <property type="protein sequence ID" value="PJZ53913.1"/>
    <property type="molecule type" value="Genomic_DNA"/>
</dbReference>
<protein>
    <submittedName>
        <fullName evidence="1">Uncharacterized protein</fullName>
    </submittedName>
</protein>
<dbReference type="Proteomes" id="UP000232188">
    <property type="component" value="Unassembled WGS sequence"/>
</dbReference>
<dbReference type="AlphaFoldDB" id="A0A2M9YQT9"/>
<gene>
    <name evidence="2" type="ORF">CH376_23250</name>
    <name evidence="1" type="ORF">CH380_07875</name>
</gene>
<accession>A0A2M9YQT9</accession>
<proteinExistence type="predicted"/>
<dbReference type="Proteomes" id="UP000232149">
    <property type="component" value="Unassembled WGS sequence"/>
</dbReference>
<evidence type="ECO:0000313" key="2">
    <source>
        <dbReference type="EMBL" id="PJZ59531.1"/>
    </source>
</evidence>
<sequence>MNLLYFENFMNRLLLFPDCGRFRTFLNITKINYKNFFKTIRTYFKNGGLILLSILILGNNEHRPVCRSLKDFIL</sequence>
<reference evidence="3 4" key="1">
    <citation type="submission" date="2017-07" db="EMBL/GenBank/DDBJ databases">
        <title>Leptospira spp. isolated from tropical soils.</title>
        <authorList>
            <person name="Thibeaux R."/>
            <person name="Iraola G."/>
            <person name="Ferres I."/>
            <person name="Bierque E."/>
            <person name="Girault D."/>
            <person name="Soupe-Gilbert M.-E."/>
            <person name="Picardeau M."/>
            <person name="Goarant C."/>
        </authorList>
    </citation>
    <scope>NUCLEOTIDE SEQUENCE [LARGE SCALE GENOMIC DNA]</scope>
    <source>
        <strain evidence="1 4">FH2-B-C1</strain>
        <strain evidence="2 3">FH2-B-D1</strain>
    </source>
</reference>
<organism evidence="1 4">
    <name type="scientific">Leptospira adleri</name>
    <dbReference type="NCBI Taxonomy" id="2023186"/>
    <lineage>
        <taxon>Bacteria</taxon>
        <taxon>Pseudomonadati</taxon>
        <taxon>Spirochaetota</taxon>
        <taxon>Spirochaetia</taxon>
        <taxon>Leptospirales</taxon>
        <taxon>Leptospiraceae</taxon>
        <taxon>Leptospira</taxon>
    </lineage>
</organism>
<dbReference type="EMBL" id="NPDU01000121">
    <property type="protein sequence ID" value="PJZ59531.1"/>
    <property type="molecule type" value="Genomic_DNA"/>
</dbReference>
<evidence type="ECO:0000313" key="1">
    <source>
        <dbReference type="EMBL" id="PJZ53913.1"/>
    </source>
</evidence>
<comment type="caution">
    <text evidence="1">The sequence shown here is derived from an EMBL/GenBank/DDBJ whole genome shotgun (WGS) entry which is preliminary data.</text>
</comment>
<evidence type="ECO:0000313" key="3">
    <source>
        <dbReference type="Proteomes" id="UP000232149"/>
    </source>
</evidence>
<name>A0A2M9YQT9_9LEPT</name>
<evidence type="ECO:0000313" key="4">
    <source>
        <dbReference type="Proteomes" id="UP000232188"/>
    </source>
</evidence>